<dbReference type="Proteomes" id="UP001238334">
    <property type="component" value="Chromosome"/>
</dbReference>
<gene>
    <name evidence="2" type="ORF">QPJ95_15360</name>
</gene>
<dbReference type="KEGG" id="ppso:QPJ95_15360"/>
<accession>A0A9Y2KXS7</accession>
<organism evidence="2 3">
    <name type="scientific">Parasedimentitalea psychrophila</name>
    <dbReference type="NCBI Taxonomy" id="2997337"/>
    <lineage>
        <taxon>Bacteria</taxon>
        <taxon>Pseudomonadati</taxon>
        <taxon>Pseudomonadota</taxon>
        <taxon>Alphaproteobacteria</taxon>
        <taxon>Rhodobacterales</taxon>
        <taxon>Paracoccaceae</taxon>
        <taxon>Parasedimentitalea</taxon>
    </lineage>
</organism>
<sequence>MPVAQSYRRVAHAALVALALTGLAGCAMDKEDAVRARVGTWITLGDTRYFKSSMDCTAGVFDVEGTRITSLITKARSVASGMALLKDGEAVAFDVKGLSPNAVSEQIMSKDLPQGIGVLSSGIAGKNCMTKTVKTAYLRALLDPDAVLMFDPDGNVMAVLDRRNERLYFARGTV</sequence>
<protein>
    <recommendedName>
        <fullName evidence="4">Lipoprotein</fullName>
    </recommendedName>
</protein>
<dbReference type="RefSeq" id="WP_270916996.1">
    <property type="nucleotide sequence ID" value="NZ_CP127247.1"/>
</dbReference>
<evidence type="ECO:0000313" key="3">
    <source>
        <dbReference type="Proteomes" id="UP001238334"/>
    </source>
</evidence>
<feature type="chain" id="PRO_5040973079" description="Lipoprotein" evidence="1">
    <location>
        <begin position="30"/>
        <end position="174"/>
    </location>
</feature>
<keyword evidence="3" id="KW-1185">Reference proteome</keyword>
<feature type="signal peptide" evidence="1">
    <location>
        <begin position="1"/>
        <end position="29"/>
    </location>
</feature>
<evidence type="ECO:0000313" key="2">
    <source>
        <dbReference type="EMBL" id="WIY23991.1"/>
    </source>
</evidence>
<name>A0A9Y2KXS7_9RHOB</name>
<reference evidence="2 3" key="1">
    <citation type="submission" date="2023-06" db="EMBL/GenBank/DDBJ databases">
        <title>Parasedimentitalea psychrophila sp. nov., a psychrophilic bacterium isolated from deep-sea sediment.</title>
        <authorList>
            <person name="Li A."/>
        </authorList>
    </citation>
    <scope>NUCLEOTIDE SEQUENCE [LARGE SCALE GENOMIC DNA]</scope>
    <source>
        <strain evidence="2 3">QS115</strain>
    </source>
</reference>
<dbReference type="EMBL" id="CP127247">
    <property type="protein sequence ID" value="WIY23991.1"/>
    <property type="molecule type" value="Genomic_DNA"/>
</dbReference>
<dbReference type="AlphaFoldDB" id="A0A9Y2KXS7"/>
<keyword evidence="1" id="KW-0732">Signal</keyword>
<evidence type="ECO:0008006" key="4">
    <source>
        <dbReference type="Google" id="ProtNLM"/>
    </source>
</evidence>
<evidence type="ECO:0000256" key="1">
    <source>
        <dbReference type="SAM" id="SignalP"/>
    </source>
</evidence>
<proteinExistence type="predicted"/>